<keyword evidence="2" id="KW-1185">Reference proteome</keyword>
<dbReference type="Proteomes" id="UP000678393">
    <property type="component" value="Unassembled WGS sequence"/>
</dbReference>
<protein>
    <submittedName>
        <fullName evidence="1">Uncharacterized protein</fullName>
    </submittedName>
</protein>
<comment type="caution">
    <text evidence="1">The sequence shown here is derived from an EMBL/GenBank/DDBJ whole genome shotgun (WGS) entry which is preliminary data.</text>
</comment>
<dbReference type="AlphaFoldDB" id="A0A8S3ZFG3"/>
<evidence type="ECO:0000313" key="1">
    <source>
        <dbReference type="EMBL" id="CAG5125806.1"/>
    </source>
</evidence>
<reference evidence="1" key="1">
    <citation type="submission" date="2021-04" db="EMBL/GenBank/DDBJ databases">
        <authorList>
            <consortium name="Molecular Ecology Group"/>
        </authorList>
    </citation>
    <scope>NUCLEOTIDE SEQUENCE</scope>
</reference>
<organism evidence="1 2">
    <name type="scientific">Candidula unifasciata</name>
    <dbReference type="NCBI Taxonomy" id="100452"/>
    <lineage>
        <taxon>Eukaryota</taxon>
        <taxon>Metazoa</taxon>
        <taxon>Spiralia</taxon>
        <taxon>Lophotrochozoa</taxon>
        <taxon>Mollusca</taxon>
        <taxon>Gastropoda</taxon>
        <taxon>Heterobranchia</taxon>
        <taxon>Euthyneura</taxon>
        <taxon>Panpulmonata</taxon>
        <taxon>Eupulmonata</taxon>
        <taxon>Stylommatophora</taxon>
        <taxon>Helicina</taxon>
        <taxon>Helicoidea</taxon>
        <taxon>Geomitridae</taxon>
        <taxon>Candidula</taxon>
    </lineage>
</organism>
<sequence>LEQTIQDAKDRHTVDTVVVLGRSGDDVSRIHVIKSDRLLFELLGHLHRNVHQLWADSGERQRKRLCPARTETPGYSGIAT</sequence>
<name>A0A8S3ZFG3_9EUPU</name>
<feature type="non-terminal residue" evidence="1">
    <location>
        <position position="80"/>
    </location>
</feature>
<accession>A0A8S3ZFG3</accession>
<proteinExistence type="predicted"/>
<evidence type="ECO:0000313" key="2">
    <source>
        <dbReference type="Proteomes" id="UP000678393"/>
    </source>
</evidence>
<gene>
    <name evidence="1" type="ORF">CUNI_LOCUS11364</name>
</gene>
<dbReference type="EMBL" id="CAJHNH020002170">
    <property type="protein sequence ID" value="CAG5125806.1"/>
    <property type="molecule type" value="Genomic_DNA"/>
</dbReference>
<feature type="non-terminal residue" evidence="1">
    <location>
        <position position="1"/>
    </location>
</feature>